<dbReference type="Proteomes" id="UP001063228">
    <property type="component" value="Chromosome"/>
</dbReference>
<name>A0ABY6F7T9_9PSED</name>
<gene>
    <name evidence="1" type="ORF">K3169_16055</name>
</gene>
<keyword evidence="2" id="KW-1185">Reference proteome</keyword>
<proteinExistence type="predicted"/>
<organism evidence="1 2">
    <name type="scientific">Pseudomonas phytophila</name>
    <dbReference type="NCBI Taxonomy" id="2867264"/>
    <lineage>
        <taxon>Bacteria</taxon>
        <taxon>Pseudomonadati</taxon>
        <taxon>Pseudomonadota</taxon>
        <taxon>Gammaproteobacteria</taxon>
        <taxon>Pseudomonadales</taxon>
        <taxon>Pseudomonadaceae</taxon>
        <taxon>Pseudomonas</taxon>
    </lineage>
</organism>
<dbReference type="EMBL" id="CP081201">
    <property type="protein sequence ID" value="UXZ93894.1"/>
    <property type="molecule type" value="Genomic_DNA"/>
</dbReference>
<evidence type="ECO:0000313" key="2">
    <source>
        <dbReference type="Proteomes" id="UP001063228"/>
    </source>
</evidence>
<reference evidence="1" key="1">
    <citation type="submission" date="2021-08" db="EMBL/GenBank/DDBJ databases">
        <title>Complete genome sequence of Pseudomonas phytophila.</title>
        <authorList>
            <person name="Weir B.S."/>
            <person name="Templeton M.D."/>
            <person name="Arshed S."/>
            <person name="Andersen M.T."/>
            <person name="Jayaraman J."/>
        </authorList>
    </citation>
    <scope>NUCLEOTIDE SEQUENCE</scope>
    <source>
        <strain evidence="1">ICMP 23753</strain>
    </source>
</reference>
<accession>A0ABY6F7T9</accession>
<protein>
    <submittedName>
        <fullName evidence="1">Uncharacterized protein</fullName>
    </submittedName>
</protein>
<evidence type="ECO:0000313" key="1">
    <source>
        <dbReference type="EMBL" id="UXZ93894.1"/>
    </source>
</evidence>
<sequence length="87" mass="10362">MIARRRHPGKSFRTPESKRVFAGSRWRIAYGEGTNEHWAVFDQLRFGRVEDWKPIGLPSAIARPERQIRSRVMKAFFIVFIFLDWIN</sequence>